<evidence type="ECO:0000256" key="1">
    <source>
        <dbReference type="SAM" id="SignalP"/>
    </source>
</evidence>
<sequence length="52" mass="5774">GWLTKVKPVGILLLVVLEDVDPEEIFWTSATGALQYPHLPSRGCFSMLNFLA</sequence>
<feature type="signal peptide" evidence="1">
    <location>
        <begin position="1"/>
        <end position="22"/>
    </location>
</feature>
<name>A0ABV0WAE4_9TELE</name>
<gene>
    <name evidence="2" type="ORF">XENORESO_010846</name>
</gene>
<keyword evidence="1" id="KW-0732">Signal</keyword>
<keyword evidence="3" id="KW-1185">Reference proteome</keyword>
<comment type="caution">
    <text evidence="2">The sequence shown here is derived from an EMBL/GenBank/DDBJ whole genome shotgun (WGS) entry which is preliminary data.</text>
</comment>
<accession>A0ABV0WAE4</accession>
<protein>
    <submittedName>
        <fullName evidence="2">Uncharacterized protein</fullName>
    </submittedName>
</protein>
<feature type="non-terminal residue" evidence="2">
    <location>
        <position position="1"/>
    </location>
</feature>
<dbReference type="Proteomes" id="UP001444071">
    <property type="component" value="Unassembled WGS sequence"/>
</dbReference>
<evidence type="ECO:0000313" key="3">
    <source>
        <dbReference type="Proteomes" id="UP001444071"/>
    </source>
</evidence>
<evidence type="ECO:0000313" key="2">
    <source>
        <dbReference type="EMBL" id="MEQ2265671.1"/>
    </source>
</evidence>
<dbReference type="EMBL" id="JAHRIM010033378">
    <property type="protein sequence ID" value="MEQ2265671.1"/>
    <property type="molecule type" value="Genomic_DNA"/>
</dbReference>
<proteinExistence type="predicted"/>
<reference evidence="2 3" key="1">
    <citation type="submission" date="2021-06" db="EMBL/GenBank/DDBJ databases">
        <authorList>
            <person name="Palmer J.M."/>
        </authorList>
    </citation>
    <scope>NUCLEOTIDE SEQUENCE [LARGE SCALE GENOMIC DNA]</scope>
    <source>
        <strain evidence="2 3">XR_2019</strain>
        <tissue evidence="2">Muscle</tissue>
    </source>
</reference>
<organism evidence="2 3">
    <name type="scientific">Xenotaenia resolanae</name>
    <dbReference type="NCBI Taxonomy" id="208358"/>
    <lineage>
        <taxon>Eukaryota</taxon>
        <taxon>Metazoa</taxon>
        <taxon>Chordata</taxon>
        <taxon>Craniata</taxon>
        <taxon>Vertebrata</taxon>
        <taxon>Euteleostomi</taxon>
        <taxon>Actinopterygii</taxon>
        <taxon>Neopterygii</taxon>
        <taxon>Teleostei</taxon>
        <taxon>Neoteleostei</taxon>
        <taxon>Acanthomorphata</taxon>
        <taxon>Ovalentaria</taxon>
        <taxon>Atherinomorphae</taxon>
        <taxon>Cyprinodontiformes</taxon>
        <taxon>Goodeidae</taxon>
        <taxon>Xenotaenia</taxon>
    </lineage>
</organism>
<feature type="chain" id="PRO_5045963876" evidence="1">
    <location>
        <begin position="23"/>
        <end position="52"/>
    </location>
</feature>